<feature type="domain" description="PHD-type" evidence="17">
    <location>
        <begin position="306"/>
        <end position="355"/>
    </location>
</feature>
<evidence type="ECO:0000256" key="12">
    <source>
        <dbReference type="PIRSR" id="PIRSR628651-51"/>
    </source>
</evidence>
<keyword evidence="8" id="KW-0805">Transcription regulation</keyword>
<feature type="binding site" evidence="12">
    <location>
        <position position="723"/>
    </location>
    <ligand>
        <name>Zn(2+)</name>
        <dbReference type="ChEBI" id="CHEBI:29105"/>
        <label>2</label>
    </ligand>
</feature>
<feature type="site" description="Histone H3K4me3 binding" evidence="11">
    <location>
        <position position="694"/>
    </location>
</feature>
<dbReference type="SUPFAM" id="SSF57903">
    <property type="entry name" value="FYVE/PHD zinc finger"/>
    <property type="match status" value="2"/>
</dbReference>
<evidence type="ECO:0000256" key="15">
    <source>
        <dbReference type="SAM" id="Coils"/>
    </source>
</evidence>
<dbReference type="STRING" id="543379.A0A232FEU9"/>
<dbReference type="GO" id="GO:0005634">
    <property type="term" value="C:nucleus"/>
    <property type="evidence" value="ECO:0007669"/>
    <property type="project" value="UniProtKB-SubCell"/>
</dbReference>
<comment type="subunit">
    <text evidence="14">Component of an histone acetyltransferase complex. Interacts with H3K4me3 and to a lesser extent with H3K4me2.</text>
</comment>
<evidence type="ECO:0000259" key="17">
    <source>
        <dbReference type="PROSITE" id="PS50016"/>
    </source>
</evidence>
<feature type="compositionally biased region" description="Basic and acidic residues" evidence="16">
    <location>
        <begin position="106"/>
        <end position="130"/>
    </location>
</feature>
<keyword evidence="9" id="KW-0804">Transcription</keyword>
<dbReference type="OrthoDB" id="5411773at2759"/>
<keyword evidence="4 12" id="KW-0479">Metal-binding</keyword>
<feature type="compositionally biased region" description="Polar residues" evidence="16">
    <location>
        <begin position="540"/>
        <end position="555"/>
    </location>
</feature>
<keyword evidence="3" id="KW-0341">Growth regulation</keyword>
<evidence type="ECO:0000256" key="1">
    <source>
        <dbReference type="ARBA" id="ARBA00004123"/>
    </source>
</evidence>
<comment type="domain">
    <text evidence="14">The PHD-type zinc finger mediates the binding to H3K4me3.</text>
</comment>
<name>A0A232FEU9_9HYME</name>
<comment type="subcellular location">
    <subcellularLocation>
        <location evidence="1 14">Nucleus</location>
    </subcellularLocation>
</comment>
<organism evidence="18 19">
    <name type="scientific">Trichomalopsis sarcophagae</name>
    <dbReference type="NCBI Taxonomy" id="543379"/>
    <lineage>
        <taxon>Eukaryota</taxon>
        <taxon>Metazoa</taxon>
        <taxon>Ecdysozoa</taxon>
        <taxon>Arthropoda</taxon>
        <taxon>Hexapoda</taxon>
        <taxon>Insecta</taxon>
        <taxon>Pterygota</taxon>
        <taxon>Neoptera</taxon>
        <taxon>Endopterygota</taxon>
        <taxon>Hymenoptera</taxon>
        <taxon>Apocrita</taxon>
        <taxon>Proctotrupomorpha</taxon>
        <taxon>Chalcidoidea</taxon>
        <taxon>Pteromalidae</taxon>
        <taxon>Pteromalinae</taxon>
        <taxon>Trichomalopsis</taxon>
    </lineage>
</organism>
<evidence type="ECO:0000256" key="2">
    <source>
        <dbReference type="ARBA" id="ARBA00010210"/>
    </source>
</evidence>
<evidence type="ECO:0000256" key="4">
    <source>
        <dbReference type="ARBA" id="ARBA00022723"/>
    </source>
</evidence>
<dbReference type="AlphaFoldDB" id="A0A232FEU9"/>
<dbReference type="InterPro" id="IPR019787">
    <property type="entry name" value="Znf_PHD-finger"/>
</dbReference>
<feature type="compositionally biased region" description="Basic residues" evidence="16">
    <location>
        <begin position="149"/>
        <end position="164"/>
    </location>
</feature>
<dbReference type="Pfam" id="PF12998">
    <property type="entry name" value="ING"/>
    <property type="match status" value="2"/>
</dbReference>
<gene>
    <name evidence="18" type="ORF">TSAR_001266</name>
</gene>
<feature type="binding site" evidence="12">
    <location>
        <position position="693"/>
    </location>
    <ligand>
        <name>Zn(2+)</name>
        <dbReference type="ChEBI" id="CHEBI:29105"/>
        <label>2</label>
    </ligand>
</feature>
<keyword evidence="5 13" id="KW-0863">Zinc-finger</keyword>
<dbReference type="PANTHER" id="PTHR10333">
    <property type="entry name" value="INHIBITOR OF GROWTH PROTEIN"/>
    <property type="match status" value="1"/>
</dbReference>
<protein>
    <recommendedName>
        <fullName evidence="14">Inhibitor of growth protein</fullName>
    </recommendedName>
</protein>
<dbReference type="InterPro" id="IPR028651">
    <property type="entry name" value="ING_fam"/>
</dbReference>
<feature type="site" description="Histone H3K4me3 binding" evidence="11">
    <location>
        <position position="690"/>
    </location>
</feature>
<evidence type="ECO:0000256" key="13">
    <source>
        <dbReference type="PROSITE-ProRule" id="PRU00146"/>
    </source>
</evidence>
<evidence type="ECO:0000256" key="9">
    <source>
        <dbReference type="ARBA" id="ARBA00023163"/>
    </source>
</evidence>
<feature type="region of interest" description="Disordered" evidence="16">
    <location>
        <begin position="106"/>
        <end position="216"/>
    </location>
</feature>
<dbReference type="InterPro" id="IPR024610">
    <property type="entry name" value="ING_N_histone-binding"/>
</dbReference>
<keyword evidence="19" id="KW-1185">Reference proteome</keyword>
<feature type="domain" description="PHD-type" evidence="17">
    <location>
        <begin position="677"/>
        <end position="726"/>
    </location>
</feature>
<feature type="coiled-coil region" evidence="15">
    <location>
        <begin position="25"/>
        <end position="86"/>
    </location>
</feature>
<evidence type="ECO:0000256" key="14">
    <source>
        <dbReference type="RuleBase" id="RU361213"/>
    </source>
</evidence>
<comment type="function">
    <text evidence="14">Component of an histone acetyltransferase complex.</text>
</comment>
<dbReference type="PANTHER" id="PTHR10333:SF103">
    <property type="entry name" value="INHIBITOR OF GROWTH PROTEIN 3"/>
    <property type="match status" value="1"/>
</dbReference>
<dbReference type="GO" id="GO:0008270">
    <property type="term" value="F:zinc ion binding"/>
    <property type="evidence" value="ECO:0007669"/>
    <property type="project" value="UniProtKB-KW"/>
</dbReference>
<evidence type="ECO:0000256" key="11">
    <source>
        <dbReference type="PIRSR" id="PIRSR628651-50"/>
    </source>
</evidence>
<dbReference type="Gene3D" id="3.30.40.10">
    <property type="entry name" value="Zinc/RING finger domain, C3HC4 (zinc finger)"/>
    <property type="match status" value="2"/>
</dbReference>
<keyword evidence="15" id="KW-0175">Coiled coil</keyword>
<evidence type="ECO:0000256" key="8">
    <source>
        <dbReference type="ARBA" id="ARBA00023015"/>
    </source>
</evidence>
<dbReference type="SMART" id="SM01408">
    <property type="entry name" value="ING"/>
    <property type="match status" value="2"/>
</dbReference>
<dbReference type="Proteomes" id="UP000215335">
    <property type="component" value="Unassembled WGS sequence"/>
</dbReference>
<dbReference type="PROSITE" id="PS50016">
    <property type="entry name" value="ZF_PHD_2"/>
    <property type="match status" value="2"/>
</dbReference>
<evidence type="ECO:0000256" key="6">
    <source>
        <dbReference type="ARBA" id="ARBA00022833"/>
    </source>
</evidence>
<comment type="caution">
    <text evidence="18">The sequence shown here is derived from an EMBL/GenBank/DDBJ whole genome shotgun (WGS) entry which is preliminary data.</text>
</comment>
<feature type="binding site" evidence="12">
    <location>
        <position position="707"/>
    </location>
    <ligand>
        <name>Zn(2+)</name>
        <dbReference type="ChEBI" id="CHEBI:29105"/>
        <label>1</label>
    </ligand>
</feature>
<reference evidence="18 19" key="1">
    <citation type="journal article" date="2017" name="Curr. Biol.">
        <title>The Evolution of Venom by Co-option of Single-Copy Genes.</title>
        <authorList>
            <person name="Martinson E.O."/>
            <person name="Mrinalini"/>
            <person name="Kelkar Y.D."/>
            <person name="Chang C.H."/>
            <person name="Werren J.H."/>
        </authorList>
    </citation>
    <scope>NUCLEOTIDE SEQUENCE [LARGE SCALE GENOMIC DNA]</scope>
    <source>
        <strain evidence="18 19">Alberta</strain>
        <tissue evidence="18">Whole body</tissue>
    </source>
</reference>
<sequence length="735" mass="80299">MSVMDDLDELGQSLPQEMRDQFTNLRELDLSVENNVDKAKKLEKKMFASAKKMDVKEREAAHMEVMKHYNKAKEDADEKVEIATRTQNMILNVIKQLDAQIEKKKADLDREIPGSSERIEKLSLEADGHPTSRSGKVHALNPTKPNDKHTKKNSKSKHLTRKEKKRLDSNASSTSVEKNIVFPTSSSSIQEPRPDSASSGALVAQQQTSSLPVPTSASSLVGTVNSVVPVNLGHIGPGGNAIAAAASQAIAATQQMQQGRRTASLKASYEAINTGGGVHAAEFSRELAGAAQTAIAAIQESSKKNKKYCICNQVSYGEMVACDNLECPVEWFHYPCVNITAPPKGKWYCPQCNAAMKRRVIEHLPQELRDRFTEMREMDLGVQNSMDSIEKRVKVFFSNAKKMKTSEKEAEHEAIRKEYYKTLEDADEKVHLANQTHELVERYLRRLDQELHKFKMELEADNKGITEILEKRSLELDQPSTNSSQKENRYSFTSSRSRDNHSHTKNNANPKIPARNEKRRDSNASSTSVEKRVVVEKVPTPSSSLPESRPASANSGPLVVQQQTSSVGSTSAAAAAAHAAAAAAAAAPSSGGLTNSVGPVSYNLGHIGAGGNAIAAAASQAIAATQHMQQGRRTASLKASYEAINTGGVHAAEFSRELAGAAQTAIAAIQESSKKNKKYCICNQVSYGDMVACDNSDCPFEWFHYPCVNITAPPKGKWYCPQCTSSMKRRGGRKN</sequence>
<comment type="similarity">
    <text evidence="2 14">Belongs to the ING family.</text>
</comment>
<dbReference type="SMART" id="SM00249">
    <property type="entry name" value="PHD"/>
    <property type="match status" value="2"/>
</dbReference>
<feature type="binding site" evidence="12">
    <location>
        <position position="682"/>
    </location>
    <ligand>
        <name>Zn(2+)</name>
        <dbReference type="ChEBI" id="CHEBI:29105"/>
        <label>1</label>
    </ligand>
</feature>
<accession>A0A232FEU9</accession>
<evidence type="ECO:0000256" key="7">
    <source>
        <dbReference type="ARBA" id="ARBA00022853"/>
    </source>
</evidence>
<feature type="binding site" evidence="12">
    <location>
        <position position="698"/>
    </location>
    <ligand>
        <name>Zn(2+)</name>
        <dbReference type="ChEBI" id="CHEBI:29105"/>
        <label>2</label>
    </ligand>
</feature>
<feature type="region of interest" description="Disordered" evidence="16">
    <location>
        <begin position="476"/>
        <end position="564"/>
    </location>
</feature>
<feature type="binding site" evidence="12">
    <location>
        <position position="704"/>
    </location>
    <ligand>
        <name>Zn(2+)</name>
        <dbReference type="ChEBI" id="CHEBI:29105"/>
        <label>1</label>
    </ligand>
</feature>
<dbReference type="Gene3D" id="6.10.140.1740">
    <property type="match status" value="2"/>
</dbReference>
<evidence type="ECO:0000313" key="19">
    <source>
        <dbReference type="Proteomes" id="UP000215335"/>
    </source>
</evidence>
<dbReference type="InterPro" id="IPR011011">
    <property type="entry name" value="Znf_FYVE_PHD"/>
</dbReference>
<feature type="compositionally biased region" description="Polar residues" evidence="16">
    <location>
        <begin position="169"/>
        <end position="216"/>
    </location>
</feature>
<evidence type="ECO:0000256" key="3">
    <source>
        <dbReference type="ARBA" id="ARBA00022604"/>
    </source>
</evidence>
<dbReference type="InterPro" id="IPR019786">
    <property type="entry name" value="Zinc_finger_PHD-type_CS"/>
</dbReference>
<feature type="compositionally biased region" description="Polar residues" evidence="16">
    <location>
        <begin position="478"/>
        <end position="495"/>
    </location>
</feature>
<dbReference type="GO" id="GO:0006325">
    <property type="term" value="P:chromatin organization"/>
    <property type="evidence" value="ECO:0007669"/>
    <property type="project" value="UniProtKB-KW"/>
</dbReference>
<proteinExistence type="inferred from homology"/>
<keyword evidence="10 14" id="KW-0539">Nucleus</keyword>
<keyword evidence="6 12" id="KW-0862">Zinc</keyword>
<evidence type="ECO:0000256" key="10">
    <source>
        <dbReference type="ARBA" id="ARBA00023242"/>
    </source>
</evidence>
<dbReference type="EMBL" id="NNAY01000323">
    <property type="protein sequence ID" value="OXU29215.1"/>
    <property type="molecule type" value="Genomic_DNA"/>
</dbReference>
<feature type="site" description="Histone H3K4me3 binding" evidence="11">
    <location>
        <position position="702"/>
    </location>
</feature>
<feature type="site" description="Histone H3K4me3 binding" evidence="11">
    <location>
        <position position="679"/>
    </location>
</feature>
<dbReference type="CDD" id="cd15505">
    <property type="entry name" value="PHD_ING"/>
    <property type="match status" value="2"/>
</dbReference>
<dbReference type="GO" id="GO:0035267">
    <property type="term" value="C:NuA4 histone acetyltransferase complex"/>
    <property type="evidence" value="ECO:0007669"/>
    <property type="project" value="TreeGrafter"/>
</dbReference>
<evidence type="ECO:0000256" key="5">
    <source>
        <dbReference type="ARBA" id="ARBA00022771"/>
    </source>
</evidence>
<evidence type="ECO:0000256" key="16">
    <source>
        <dbReference type="SAM" id="MobiDB-lite"/>
    </source>
</evidence>
<dbReference type="PROSITE" id="PS01359">
    <property type="entry name" value="ZF_PHD_1"/>
    <property type="match status" value="2"/>
</dbReference>
<dbReference type="CDD" id="cd16858">
    <property type="entry name" value="ING_ING3_Yng2p"/>
    <property type="match status" value="2"/>
</dbReference>
<evidence type="ECO:0000313" key="18">
    <source>
        <dbReference type="EMBL" id="OXU29215.1"/>
    </source>
</evidence>
<dbReference type="InterPro" id="IPR013083">
    <property type="entry name" value="Znf_RING/FYVE/PHD"/>
</dbReference>
<feature type="binding site" evidence="12">
    <location>
        <position position="720"/>
    </location>
    <ligand>
        <name>Zn(2+)</name>
        <dbReference type="ChEBI" id="CHEBI:29105"/>
        <label>2</label>
    </ligand>
</feature>
<feature type="binding site" evidence="12">
    <location>
        <position position="680"/>
    </location>
    <ligand>
        <name>Zn(2+)</name>
        <dbReference type="ChEBI" id="CHEBI:29105"/>
        <label>1</label>
    </ligand>
</feature>
<keyword evidence="7 14" id="KW-0156">Chromatin regulator</keyword>
<dbReference type="InterPro" id="IPR001965">
    <property type="entry name" value="Znf_PHD"/>
</dbReference>